<evidence type="ECO:0000256" key="3">
    <source>
        <dbReference type="ARBA" id="ARBA00023054"/>
    </source>
</evidence>
<comment type="function">
    <text evidence="1">Involved in DNA recombination.</text>
</comment>
<sequence length="597" mass="67440">MTDSAPIILVFTALAAAALSALLVWLVLRNKHQTETAQLNNRLTELNQQYQFSEKTRTSAEAELAELQQQYRHSQTALTAAETTAAQMPGLQTELQESRKLVHELQSQIQDIHSRLAAATQQVENLQAHNNEYGRLKEDYQELQQTYSALQVSNERLHTQIQQERLAYEEKTALVNQARQQRDTEFGVLQAEATELRRQLAEEQVRNEGLATRIEQDRIAHEEKLALLTEARTSLSDQFQNLANSILEEKTKKFNEQNTESLNRLLNPLNERMGQFSQLVQNTYEKEAKERLTLENELKRLQNLNTQLHNDAQALTQALTGTQNKTQGNWGEMILETVLENSGLLKGREYIVQAAGTRTEEDGSTRRLQPDILVNLPDNKQIIIDSKVSLTSYVRHTQAADSSEAKQHLAAHVASIRAHIKGLSLKQYSNIEGINTLDFIFMFIPVEPAYLLALQHDNTLFQECFDKRIMLVGPSTLLATLRTVANIWRNEQQNQNALAIAEEGGKLYDKFVGFVGTLENIGKNLEQAQSQYQAAYKQLSEGRGNLVNRAQKLYKLGAKASKQLEKSLIEQAQNSQEALPEYSEHKADTAGGSLVEN</sequence>
<evidence type="ECO:0000313" key="9">
    <source>
        <dbReference type="Proteomes" id="UP000036027"/>
    </source>
</evidence>
<keyword evidence="4" id="KW-0233">DNA recombination</keyword>
<comment type="similarity">
    <text evidence="2">Belongs to the RmuC family.</text>
</comment>
<keyword evidence="7" id="KW-1133">Transmembrane helix</keyword>
<dbReference type="EMBL" id="JTDO01000005">
    <property type="protein sequence ID" value="KLT73105.1"/>
    <property type="molecule type" value="Genomic_DNA"/>
</dbReference>
<evidence type="ECO:0000313" key="8">
    <source>
        <dbReference type="EMBL" id="KLT73105.1"/>
    </source>
</evidence>
<feature type="coiled-coil region" evidence="5">
    <location>
        <begin position="29"/>
        <end position="213"/>
    </location>
</feature>
<dbReference type="PATRIC" id="fig|1470200.3.peg.1964"/>
<dbReference type="PANTHER" id="PTHR30563:SF0">
    <property type="entry name" value="DNA RECOMBINATION PROTEIN RMUC"/>
    <property type="match status" value="1"/>
</dbReference>
<evidence type="ECO:0000256" key="4">
    <source>
        <dbReference type="ARBA" id="ARBA00023172"/>
    </source>
</evidence>
<dbReference type="PANTHER" id="PTHR30563">
    <property type="entry name" value="DNA RECOMBINATION PROTEIN RMUC"/>
    <property type="match status" value="1"/>
</dbReference>
<dbReference type="Pfam" id="PF02646">
    <property type="entry name" value="RmuC"/>
    <property type="match status" value="1"/>
</dbReference>
<feature type="region of interest" description="Disordered" evidence="6">
    <location>
        <begin position="569"/>
        <end position="597"/>
    </location>
</feature>
<comment type="caution">
    <text evidence="8">The sequence shown here is derived from an EMBL/GenBank/DDBJ whole genome shotgun (WGS) entry which is preliminary data.</text>
</comment>
<dbReference type="AlphaFoldDB" id="A0A0J0YSH8"/>
<evidence type="ECO:0000256" key="7">
    <source>
        <dbReference type="SAM" id="Phobius"/>
    </source>
</evidence>
<keyword evidence="9" id="KW-1185">Reference proteome</keyword>
<accession>A0A0J0YSH8</accession>
<evidence type="ECO:0000256" key="6">
    <source>
        <dbReference type="SAM" id="MobiDB-lite"/>
    </source>
</evidence>
<organism evidence="8 9">
    <name type="scientific">Neisseria arctica</name>
    <dbReference type="NCBI Taxonomy" id="1470200"/>
    <lineage>
        <taxon>Bacteria</taxon>
        <taxon>Pseudomonadati</taxon>
        <taxon>Pseudomonadota</taxon>
        <taxon>Betaproteobacteria</taxon>
        <taxon>Neisseriales</taxon>
        <taxon>Neisseriaceae</taxon>
        <taxon>Neisseria</taxon>
    </lineage>
</organism>
<reference evidence="8 9" key="1">
    <citation type="submission" date="2014-11" db="EMBL/GenBank/DDBJ databases">
        <title>Genome of a novel goose pathogen.</title>
        <authorList>
            <person name="Hansen C.M."/>
            <person name="Hueffer K."/>
            <person name="Choi S.C."/>
        </authorList>
    </citation>
    <scope>NUCLEOTIDE SEQUENCE [LARGE SCALE GENOMIC DNA]</scope>
    <source>
        <strain evidence="8 9">KH1503</strain>
    </source>
</reference>
<proteinExistence type="inferred from homology"/>
<evidence type="ECO:0000256" key="2">
    <source>
        <dbReference type="ARBA" id="ARBA00009840"/>
    </source>
</evidence>
<dbReference type="OrthoDB" id="9765111at2"/>
<name>A0A0J0YSH8_9NEIS</name>
<evidence type="ECO:0000256" key="5">
    <source>
        <dbReference type="SAM" id="Coils"/>
    </source>
</evidence>
<gene>
    <name evidence="8" type="ORF">PL75_04110</name>
</gene>
<keyword evidence="3 5" id="KW-0175">Coiled coil</keyword>
<feature type="transmembrane region" description="Helical" evidence="7">
    <location>
        <begin position="7"/>
        <end position="28"/>
    </location>
</feature>
<keyword evidence="7" id="KW-0812">Transmembrane</keyword>
<dbReference type="GO" id="GO:0006310">
    <property type="term" value="P:DNA recombination"/>
    <property type="evidence" value="ECO:0007669"/>
    <property type="project" value="UniProtKB-KW"/>
</dbReference>
<keyword evidence="7" id="KW-0472">Membrane</keyword>
<evidence type="ECO:0000256" key="1">
    <source>
        <dbReference type="ARBA" id="ARBA00003416"/>
    </source>
</evidence>
<dbReference type="Proteomes" id="UP000036027">
    <property type="component" value="Unassembled WGS sequence"/>
</dbReference>
<dbReference type="Gene3D" id="1.10.287.1490">
    <property type="match status" value="1"/>
</dbReference>
<dbReference type="RefSeq" id="WP_082131240.1">
    <property type="nucleotide sequence ID" value="NZ_CP091510.1"/>
</dbReference>
<protein>
    <submittedName>
        <fullName evidence="8">Recombinase RmuC</fullName>
    </submittedName>
</protein>
<feature type="coiled-coil region" evidence="5">
    <location>
        <begin position="284"/>
        <end position="318"/>
    </location>
</feature>
<dbReference type="InterPro" id="IPR003798">
    <property type="entry name" value="DNA_recombination_RmuC"/>
</dbReference>